<sequence length="85" mass="9581">MIYGWYGEDDVLVLDESTEPYRVVAIDRQGRETRHLAGTSHPISRSVVRALQGAGMIAARFSSASHQDLSYRRGSMPSWRARTSR</sequence>
<keyword evidence="2" id="KW-1185">Reference proteome</keyword>
<proteinExistence type="predicted"/>
<protein>
    <submittedName>
        <fullName evidence="1">Uncharacterized protein</fullName>
    </submittedName>
</protein>
<accession>A0A2W2E3R5</accession>
<dbReference type="EMBL" id="POUD01000076">
    <property type="protein sequence ID" value="PZG16901.1"/>
    <property type="molecule type" value="Genomic_DNA"/>
</dbReference>
<reference evidence="1 2" key="1">
    <citation type="submission" date="2018-01" db="EMBL/GenBank/DDBJ databases">
        <title>Draft genome sequence of Nonomuraea sp. KC333.</title>
        <authorList>
            <person name="Sahin N."/>
            <person name="Saygin H."/>
            <person name="Ay H."/>
        </authorList>
    </citation>
    <scope>NUCLEOTIDE SEQUENCE [LARGE SCALE GENOMIC DNA]</scope>
    <source>
        <strain evidence="1 2">KC333</strain>
    </source>
</reference>
<name>A0A2W2E3R5_9ACTN</name>
<comment type="caution">
    <text evidence="1">The sequence shown here is derived from an EMBL/GenBank/DDBJ whole genome shotgun (WGS) entry which is preliminary data.</text>
</comment>
<organism evidence="1 2">
    <name type="scientific">Nonomuraea aridisoli</name>
    <dbReference type="NCBI Taxonomy" id="2070368"/>
    <lineage>
        <taxon>Bacteria</taxon>
        <taxon>Bacillati</taxon>
        <taxon>Actinomycetota</taxon>
        <taxon>Actinomycetes</taxon>
        <taxon>Streptosporangiales</taxon>
        <taxon>Streptosporangiaceae</taxon>
        <taxon>Nonomuraea</taxon>
    </lineage>
</organism>
<evidence type="ECO:0000313" key="2">
    <source>
        <dbReference type="Proteomes" id="UP000249304"/>
    </source>
</evidence>
<evidence type="ECO:0000313" key="1">
    <source>
        <dbReference type="EMBL" id="PZG16901.1"/>
    </source>
</evidence>
<dbReference type="Proteomes" id="UP000249304">
    <property type="component" value="Unassembled WGS sequence"/>
</dbReference>
<dbReference type="AlphaFoldDB" id="A0A2W2E3R5"/>
<gene>
    <name evidence="1" type="ORF">C1J01_19585</name>
</gene>